<dbReference type="EMBL" id="JAGGKI010000004">
    <property type="protein sequence ID" value="MBP1892964.1"/>
    <property type="molecule type" value="Genomic_DNA"/>
</dbReference>
<evidence type="ECO:0000313" key="1">
    <source>
        <dbReference type="EMBL" id="MBP1892964.1"/>
    </source>
</evidence>
<proteinExistence type="predicted"/>
<dbReference type="Proteomes" id="UP000706926">
    <property type="component" value="Unassembled WGS sequence"/>
</dbReference>
<gene>
    <name evidence="1" type="ORF">J2Z18_002066</name>
</gene>
<name>A0ABS4F9N0_9BACL</name>
<reference evidence="1 2" key="1">
    <citation type="submission" date="2021-03" db="EMBL/GenBank/DDBJ databases">
        <title>Genomic Encyclopedia of Type Strains, Phase IV (KMG-IV): sequencing the most valuable type-strain genomes for metagenomic binning, comparative biology and taxonomic classification.</title>
        <authorList>
            <person name="Goeker M."/>
        </authorList>
    </citation>
    <scope>NUCLEOTIDE SEQUENCE [LARGE SCALE GENOMIC DNA]</scope>
    <source>
        <strain evidence="1 2">DSM 15596</strain>
    </source>
</reference>
<dbReference type="RefSeq" id="WP_210094621.1">
    <property type="nucleotide sequence ID" value="NZ_DMBX01000007.1"/>
</dbReference>
<keyword evidence="2" id="KW-1185">Reference proteome</keyword>
<evidence type="ECO:0000313" key="2">
    <source>
        <dbReference type="Proteomes" id="UP000706926"/>
    </source>
</evidence>
<sequence length="125" mass="14698">MIINTVKIDEILEGLAYDNKNRFNAYFVAYLSEEKDIDRVNDYLMMKAQFGVLEVKLETICPNDHVDQQFDWGKLPDCEINCRLCDDDESYFPDPEKTNIVFNFTKEYVEALKKKQQNSQQLIAI</sequence>
<organism evidence="1 2">
    <name type="scientific">Paenibacillus lactis</name>
    <dbReference type="NCBI Taxonomy" id="228574"/>
    <lineage>
        <taxon>Bacteria</taxon>
        <taxon>Bacillati</taxon>
        <taxon>Bacillota</taxon>
        <taxon>Bacilli</taxon>
        <taxon>Bacillales</taxon>
        <taxon>Paenibacillaceae</taxon>
        <taxon>Paenibacillus</taxon>
    </lineage>
</organism>
<accession>A0ABS4F9N0</accession>
<comment type="caution">
    <text evidence="1">The sequence shown here is derived from an EMBL/GenBank/DDBJ whole genome shotgun (WGS) entry which is preliminary data.</text>
</comment>
<protein>
    <submittedName>
        <fullName evidence="1">Uncharacterized protein</fullName>
    </submittedName>
</protein>
<dbReference type="GeneID" id="95404082"/>